<sequence length="590" mass="63927">MTDRRLRTDEYPLRRILLVWLVVSILLIATAAQNIFRGQFPDPDDVLRLVQVRDLLAGQEWFDLKQHRIDPTGSVPMHWSRLVDLPLVLIIGGLSPLLGQTMAEQVGVILVPLLAMLATMLFVGRMAWRLFDVETAGLACLVVGFLPLLVFQFQPLRIDHHGWQICAVVAAMWAIAGRDTWRGGALAGFAMSAGVTISLELIPVAAIFAAVLGLRWLRDRNSRFGLVGFLQMLALGLAGLFLLTRGVGDLALYCDAITLPHIGFFLIVALGATTLALAPPLPWFAIVVGLGVSGAAGLAFFGAGSPGCLRTPFGELDPLVYDYWYVNVLEGRPLWDQSALVYPQLIQIAAGFATGLHLCLQARDWKRGWWTDYLLVFGGTILLGLLVWRSMAFASVLATVPLGYLLQRGLHRLRSTESAGAKVGIVAVLLLVLLPSAPVVAGQKLASPVGNSAIKGPLATSSCDLFSSAAKLSALEAGTIFAPLDIGPALIQRSHHAVVATGHHRAEDAMRDVIAGYMAAPDETLDIIRKHDARYVVICTDILEPNLYADRGGEGNFSSLLVKGRAPNWLEPVVLDTPGTFKVWRVVDTR</sequence>
<dbReference type="AlphaFoldDB" id="A0A845ARC4"/>
<proteinExistence type="predicted"/>
<feature type="transmembrane region" description="Helical" evidence="1">
    <location>
        <begin position="163"/>
        <end position="181"/>
    </location>
</feature>
<dbReference type="EMBL" id="WTYE01000001">
    <property type="protein sequence ID" value="MXP31056.1"/>
    <property type="molecule type" value="Genomic_DNA"/>
</dbReference>
<comment type="caution">
    <text evidence="2">The sequence shown here is derived from an EMBL/GenBank/DDBJ whole genome shotgun (WGS) entry which is preliminary data.</text>
</comment>
<accession>A0A845ARC4</accession>
<protein>
    <recommendedName>
        <fullName evidence="5">AcrB/AcrD/AcrF family protein</fullName>
    </recommendedName>
</protein>
<evidence type="ECO:0000256" key="1">
    <source>
        <dbReference type="SAM" id="Phobius"/>
    </source>
</evidence>
<feature type="transmembrane region" description="Helical" evidence="1">
    <location>
        <begin position="187"/>
        <end position="212"/>
    </location>
</feature>
<evidence type="ECO:0000313" key="2">
    <source>
        <dbReference type="EMBL" id="MXP31056.1"/>
    </source>
</evidence>
<evidence type="ECO:0000313" key="3">
    <source>
        <dbReference type="EMBL" id="MXP33816.1"/>
    </source>
</evidence>
<feature type="transmembrane region" description="Helical" evidence="1">
    <location>
        <begin position="133"/>
        <end position="151"/>
    </location>
</feature>
<reference evidence="2 4" key="1">
    <citation type="submission" date="2019-12" db="EMBL/GenBank/DDBJ databases">
        <title>Genomic-based taxomic classification of the family Erythrobacteraceae.</title>
        <authorList>
            <person name="Xu L."/>
        </authorList>
    </citation>
    <scope>NUCLEOTIDE SEQUENCE [LARGE SCALE GENOMIC DNA]</scope>
    <source>
        <strain evidence="2 4">JCM 16677</strain>
    </source>
</reference>
<dbReference type="RefSeq" id="WP_160778532.1">
    <property type="nucleotide sequence ID" value="NZ_BAAAZF010000001.1"/>
</dbReference>
<dbReference type="EMBL" id="WTYE01000001">
    <property type="protein sequence ID" value="MXP33816.1"/>
    <property type="molecule type" value="Genomic_DNA"/>
</dbReference>
<feature type="transmembrane region" description="Helical" evidence="1">
    <location>
        <begin position="79"/>
        <end position="99"/>
    </location>
</feature>
<dbReference type="OrthoDB" id="1082056at2"/>
<dbReference type="Proteomes" id="UP000446786">
    <property type="component" value="Unassembled WGS sequence"/>
</dbReference>
<keyword evidence="1" id="KW-0812">Transmembrane</keyword>
<feature type="transmembrane region" description="Helical" evidence="1">
    <location>
        <begin position="341"/>
        <end position="360"/>
    </location>
</feature>
<evidence type="ECO:0000313" key="4">
    <source>
        <dbReference type="Proteomes" id="UP000446786"/>
    </source>
</evidence>
<name>A0A845ARC4_9SPHN</name>
<keyword evidence="4" id="KW-1185">Reference proteome</keyword>
<feature type="transmembrane region" description="Helical" evidence="1">
    <location>
        <begin position="224"/>
        <end position="244"/>
    </location>
</feature>
<feature type="transmembrane region" description="Helical" evidence="1">
    <location>
        <begin position="283"/>
        <end position="303"/>
    </location>
</feature>
<feature type="transmembrane region" description="Helical" evidence="1">
    <location>
        <begin position="250"/>
        <end position="271"/>
    </location>
</feature>
<feature type="transmembrane region" description="Helical" evidence="1">
    <location>
        <begin position="372"/>
        <end position="399"/>
    </location>
</feature>
<evidence type="ECO:0008006" key="5">
    <source>
        <dbReference type="Google" id="ProtNLM"/>
    </source>
</evidence>
<keyword evidence="1" id="KW-0472">Membrane</keyword>
<feature type="transmembrane region" description="Helical" evidence="1">
    <location>
        <begin position="106"/>
        <end position="127"/>
    </location>
</feature>
<keyword evidence="1" id="KW-1133">Transmembrane helix</keyword>
<organism evidence="2 4">
    <name type="scientific">Parerythrobacter jejuensis</name>
    <dbReference type="NCBI Taxonomy" id="795812"/>
    <lineage>
        <taxon>Bacteria</taxon>
        <taxon>Pseudomonadati</taxon>
        <taxon>Pseudomonadota</taxon>
        <taxon>Alphaproteobacteria</taxon>
        <taxon>Sphingomonadales</taxon>
        <taxon>Erythrobacteraceae</taxon>
        <taxon>Parerythrobacter</taxon>
    </lineage>
</organism>
<gene>
    <name evidence="2" type="ORF">GRI94_04370</name>
    <name evidence="3" type="ORF">GRI94_18460</name>
</gene>